<dbReference type="RefSeq" id="WP_114055392.1">
    <property type="nucleotide sequence ID" value="NZ_CP030862.1"/>
</dbReference>
<accession>A0A344TZY9</accession>
<evidence type="ECO:0000259" key="4">
    <source>
        <dbReference type="Pfam" id="PF01648"/>
    </source>
</evidence>
<organism evidence="6 7">
    <name type="scientific">Streptomyces globosus</name>
    <dbReference type="NCBI Taxonomy" id="68209"/>
    <lineage>
        <taxon>Bacteria</taxon>
        <taxon>Bacillati</taxon>
        <taxon>Actinomycetota</taxon>
        <taxon>Actinomycetes</taxon>
        <taxon>Kitasatosporales</taxon>
        <taxon>Streptomycetaceae</taxon>
        <taxon>Streptomyces</taxon>
    </lineage>
</organism>
<dbReference type="InterPro" id="IPR008278">
    <property type="entry name" value="4-PPantetheinyl_Trfase_dom"/>
</dbReference>
<dbReference type="GO" id="GO:0009239">
    <property type="term" value="P:enterobactin biosynthetic process"/>
    <property type="evidence" value="ECO:0007669"/>
    <property type="project" value="InterPro"/>
</dbReference>
<dbReference type="PANTHER" id="PTHR38096:SF1">
    <property type="entry name" value="ENTEROBACTIN SYNTHASE COMPONENT D"/>
    <property type="match status" value="1"/>
</dbReference>
<dbReference type="OrthoDB" id="8210607at2"/>
<feature type="domain" description="4'-phosphopantetheinyl transferase N-terminal" evidence="5">
    <location>
        <begin position="29"/>
        <end position="94"/>
    </location>
</feature>
<evidence type="ECO:0000313" key="6">
    <source>
        <dbReference type="EMBL" id="AXE24210.1"/>
    </source>
</evidence>
<dbReference type="GO" id="GO:0005886">
    <property type="term" value="C:plasma membrane"/>
    <property type="evidence" value="ECO:0007669"/>
    <property type="project" value="TreeGrafter"/>
</dbReference>
<evidence type="ECO:0000256" key="3">
    <source>
        <dbReference type="PIRSR" id="PIRSR603542-2"/>
    </source>
</evidence>
<keyword evidence="1 6" id="KW-0808">Transferase</keyword>
<sequence>MIERILPRSVVGVDVFGDHPHASLHPLEALVVRHAVGSRRREFATGRWCARQALARLHVPEAPLLSGPHHAPLWPEGVVGSITHCAGYRAAAVARSTDVCMLSVDAEPHAPLPPGVLESIALSEELAMARELGIASPGIHWDRLLFSLKETVYKAWYPATRRRLEFEDARITIDLSAGSFWAQVLVPSPLRRSGRPLDRLSGRWLVSGGLLVSALVVPAEGAAAGASGPVLPAAPRPARVPLT</sequence>
<dbReference type="GO" id="GO:0009366">
    <property type="term" value="C:enterobactin synthetase complex"/>
    <property type="evidence" value="ECO:0007669"/>
    <property type="project" value="InterPro"/>
</dbReference>
<feature type="binding site" evidence="3">
    <location>
        <position position="107"/>
    </location>
    <ligand>
        <name>Mg(2+)</name>
        <dbReference type="ChEBI" id="CHEBI:18420"/>
    </ligand>
</feature>
<proteinExistence type="predicted"/>
<dbReference type="KEGG" id="sgz:C0216_12745"/>
<protein>
    <submittedName>
        <fullName evidence="6">4'-phosphopantetheinyl transferase</fullName>
    </submittedName>
</protein>
<dbReference type="InterPro" id="IPR003542">
    <property type="entry name" value="Enbac_synth_compD-like"/>
</dbReference>
<feature type="binding site" evidence="2">
    <location>
        <position position="105"/>
    </location>
    <ligand>
        <name>CoA</name>
        <dbReference type="ChEBI" id="CHEBI:57287"/>
    </ligand>
</feature>
<dbReference type="PRINTS" id="PR01399">
    <property type="entry name" value="ENTSNTHTASED"/>
</dbReference>
<feature type="binding site" evidence="3">
    <location>
        <position position="106"/>
    </location>
    <ligand>
        <name>Mg(2+)</name>
        <dbReference type="ChEBI" id="CHEBI:18420"/>
    </ligand>
</feature>
<keyword evidence="3" id="KW-0479">Metal-binding</keyword>
<comment type="cofactor">
    <cofactor evidence="3">
        <name>Mg(2+)</name>
        <dbReference type="ChEBI" id="CHEBI:18420"/>
    </cofactor>
</comment>
<feature type="binding site" evidence="2">
    <location>
        <position position="39"/>
    </location>
    <ligand>
        <name>CoA</name>
        <dbReference type="ChEBI" id="CHEBI:57287"/>
    </ligand>
</feature>
<dbReference type="Pfam" id="PF01648">
    <property type="entry name" value="ACPS"/>
    <property type="match status" value="1"/>
</dbReference>
<dbReference type="Pfam" id="PF17837">
    <property type="entry name" value="4PPT_N"/>
    <property type="match status" value="1"/>
</dbReference>
<name>A0A344TZY9_9ACTN</name>
<dbReference type="InterPro" id="IPR041354">
    <property type="entry name" value="4PPT_N"/>
</dbReference>
<dbReference type="GO" id="GO:0000287">
    <property type="term" value="F:magnesium ion binding"/>
    <property type="evidence" value="ECO:0007669"/>
    <property type="project" value="InterPro"/>
</dbReference>
<keyword evidence="3" id="KW-0460">Magnesium</keyword>
<dbReference type="GO" id="GO:0008897">
    <property type="term" value="F:holo-[acyl-carrier-protein] synthase activity"/>
    <property type="evidence" value="ECO:0007669"/>
    <property type="project" value="InterPro"/>
</dbReference>
<feature type="binding site" evidence="3">
    <location>
        <position position="105"/>
    </location>
    <ligand>
        <name>Mg(2+)</name>
        <dbReference type="ChEBI" id="CHEBI:18420"/>
    </ligand>
</feature>
<dbReference type="InterPro" id="IPR037143">
    <property type="entry name" value="4-PPantetheinyl_Trfase_dom_sf"/>
</dbReference>
<evidence type="ECO:0000259" key="5">
    <source>
        <dbReference type="Pfam" id="PF17837"/>
    </source>
</evidence>
<feature type="binding site" evidence="2">
    <location>
        <position position="164"/>
    </location>
    <ligand>
        <name>CoA</name>
        <dbReference type="ChEBI" id="CHEBI:57287"/>
    </ligand>
</feature>
<dbReference type="EMBL" id="CP030862">
    <property type="protein sequence ID" value="AXE24210.1"/>
    <property type="molecule type" value="Genomic_DNA"/>
</dbReference>
<dbReference type="PANTHER" id="PTHR38096">
    <property type="entry name" value="ENTEROBACTIN SYNTHASE COMPONENT D"/>
    <property type="match status" value="1"/>
</dbReference>
<gene>
    <name evidence="6" type="ORF">C0216_12745</name>
</gene>
<reference evidence="6 7" key="1">
    <citation type="submission" date="2018-01" db="EMBL/GenBank/DDBJ databases">
        <title>Draft genome Sequence of streptomyces globosus LZH-48.</title>
        <authorList>
            <person name="Ran K."/>
            <person name="Li Z."/>
            <person name="Wei S."/>
            <person name="Dong R."/>
        </authorList>
    </citation>
    <scope>NUCLEOTIDE SEQUENCE [LARGE SCALE GENOMIC DNA]</scope>
    <source>
        <strain evidence="6 7">LZH-48</strain>
    </source>
</reference>
<dbReference type="Proteomes" id="UP000252004">
    <property type="component" value="Chromosome"/>
</dbReference>
<keyword evidence="7" id="KW-1185">Reference proteome</keyword>
<evidence type="ECO:0000313" key="7">
    <source>
        <dbReference type="Proteomes" id="UP000252004"/>
    </source>
</evidence>
<feature type="binding site" evidence="2">
    <location>
        <begin position="83"/>
        <end position="84"/>
    </location>
    <ligand>
        <name>CoA</name>
        <dbReference type="ChEBI" id="CHEBI:57287"/>
    </ligand>
</feature>
<evidence type="ECO:0000256" key="2">
    <source>
        <dbReference type="PIRSR" id="PIRSR603542-1"/>
    </source>
</evidence>
<feature type="binding site" evidence="2">
    <location>
        <position position="150"/>
    </location>
    <ligand>
        <name>CoA</name>
        <dbReference type="ChEBI" id="CHEBI:57287"/>
    </ligand>
</feature>
<feature type="binding site" evidence="2">
    <location>
        <position position="154"/>
    </location>
    <ligand>
        <name>CoA</name>
        <dbReference type="ChEBI" id="CHEBI:57287"/>
    </ligand>
</feature>
<evidence type="ECO:0000256" key="1">
    <source>
        <dbReference type="ARBA" id="ARBA00022679"/>
    </source>
</evidence>
<feature type="domain" description="4'-phosphopantetheinyl transferase" evidence="4">
    <location>
        <begin position="104"/>
        <end position="174"/>
    </location>
</feature>
<dbReference type="AlphaFoldDB" id="A0A344TZY9"/>
<feature type="binding site" evidence="2">
    <location>
        <position position="47"/>
    </location>
    <ligand>
        <name>CoA</name>
        <dbReference type="ChEBI" id="CHEBI:57287"/>
    </ligand>
</feature>
<dbReference type="SUPFAM" id="SSF56214">
    <property type="entry name" value="4'-phosphopantetheinyl transferase"/>
    <property type="match status" value="1"/>
</dbReference>